<dbReference type="RefSeq" id="WP_191206475.1">
    <property type="nucleotide sequence ID" value="NZ_JACXZA010000008.1"/>
</dbReference>
<reference evidence="1 2" key="1">
    <citation type="submission" date="2020-09" db="EMBL/GenBank/DDBJ databases">
        <title>Paenibacillus sp. strain PR3 16S rRNA gene Genome sequencing and assembly.</title>
        <authorList>
            <person name="Kim J."/>
        </authorList>
    </citation>
    <scope>NUCLEOTIDE SEQUENCE [LARGE SCALE GENOMIC DNA]</scope>
    <source>
        <strain evidence="1 2">PR3</strain>
    </source>
</reference>
<evidence type="ECO:0008006" key="3">
    <source>
        <dbReference type="Google" id="ProtNLM"/>
    </source>
</evidence>
<keyword evidence="2" id="KW-1185">Reference proteome</keyword>
<dbReference type="EMBL" id="JACXZA010000008">
    <property type="protein sequence ID" value="MBD3922168.1"/>
    <property type="molecule type" value="Genomic_DNA"/>
</dbReference>
<sequence>MMDIVERARKMHLIAHQILRELRLLEQWREIGEPILVGATAYELMMNPDIDVEIYCDAPVAAAGFQVLAQCVKHPNVIAPKYVDLLDTEDQILELAS</sequence>
<proteinExistence type="predicted"/>
<accession>A0ABR8N1V8</accession>
<comment type="caution">
    <text evidence="1">The sequence shown here is derived from an EMBL/GenBank/DDBJ whole genome shotgun (WGS) entry which is preliminary data.</text>
</comment>
<dbReference type="Proteomes" id="UP000609346">
    <property type="component" value="Unassembled WGS sequence"/>
</dbReference>
<name>A0ABR8N1V8_9BACL</name>
<organism evidence="1 2">
    <name type="scientific">Paenibacillus terricola</name>
    <dbReference type="NCBI Taxonomy" id="2763503"/>
    <lineage>
        <taxon>Bacteria</taxon>
        <taxon>Bacillati</taxon>
        <taxon>Bacillota</taxon>
        <taxon>Bacilli</taxon>
        <taxon>Bacillales</taxon>
        <taxon>Paenibacillaceae</taxon>
        <taxon>Paenibacillus</taxon>
    </lineage>
</organism>
<gene>
    <name evidence="1" type="ORF">H8B09_25660</name>
</gene>
<protein>
    <recommendedName>
        <fullName evidence="3">Polymerase nucleotidyl transferase domain-containing protein</fullName>
    </recommendedName>
</protein>
<evidence type="ECO:0000313" key="2">
    <source>
        <dbReference type="Proteomes" id="UP000609346"/>
    </source>
</evidence>
<evidence type="ECO:0000313" key="1">
    <source>
        <dbReference type="EMBL" id="MBD3922168.1"/>
    </source>
</evidence>